<organism evidence="8 9">
    <name type="scientific">Sphingobacterium tabacisoli</name>
    <dbReference type="NCBI Taxonomy" id="2044855"/>
    <lineage>
        <taxon>Bacteria</taxon>
        <taxon>Pseudomonadati</taxon>
        <taxon>Bacteroidota</taxon>
        <taxon>Sphingobacteriia</taxon>
        <taxon>Sphingobacteriales</taxon>
        <taxon>Sphingobacteriaceae</taxon>
        <taxon>Sphingobacterium</taxon>
    </lineage>
</organism>
<evidence type="ECO:0000256" key="5">
    <source>
        <dbReference type="SAM" id="Phobius"/>
    </source>
</evidence>
<protein>
    <submittedName>
        <fullName evidence="8">RNA polymerase sigma factor</fullName>
    </submittedName>
</protein>
<dbReference type="SUPFAM" id="SSF88659">
    <property type="entry name" value="Sigma3 and sigma4 domains of RNA polymerase sigma factors"/>
    <property type="match status" value="1"/>
</dbReference>
<keyword evidence="4" id="KW-0804">Transcription</keyword>
<sequence>MSAPFQEANQLLLFERIKNGDERSFELLYDLYWEPLYIHALIMLEDEYLAKDVIQELFIQLWNKRQKLDVTQNLKSYLYTSARNAVISKIRQSKRRSQLEKELERNYSDSDLHTLKQLEEKDLINIIDTCIETLPLRMKEVFILSRKEHLTTKEISDRLGTAETTVKKQLSNGLKAIRTALDKLLFFSLLITFFYFFYNRILLNGSDKRLTLNSQHELVQKR</sequence>
<evidence type="ECO:0000259" key="6">
    <source>
        <dbReference type="Pfam" id="PF04542"/>
    </source>
</evidence>
<dbReference type="PANTHER" id="PTHR43133">
    <property type="entry name" value="RNA POLYMERASE ECF-TYPE SIGMA FACTO"/>
    <property type="match status" value="1"/>
</dbReference>
<dbReference type="RefSeq" id="WP_210353184.1">
    <property type="nucleotide sequence ID" value="NZ_JAEQMU010000001.1"/>
</dbReference>
<evidence type="ECO:0000313" key="9">
    <source>
        <dbReference type="Proteomes" id="UP001597440"/>
    </source>
</evidence>
<dbReference type="Proteomes" id="UP001597440">
    <property type="component" value="Unassembled WGS sequence"/>
</dbReference>
<dbReference type="InterPro" id="IPR013325">
    <property type="entry name" value="RNA_pol_sigma_r2"/>
</dbReference>
<dbReference type="Pfam" id="PF08281">
    <property type="entry name" value="Sigma70_r4_2"/>
    <property type="match status" value="1"/>
</dbReference>
<evidence type="ECO:0000259" key="7">
    <source>
        <dbReference type="Pfam" id="PF08281"/>
    </source>
</evidence>
<feature type="transmembrane region" description="Helical" evidence="5">
    <location>
        <begin position="184"/>
        <end position="203"/>
    </location>
</feature>
<dbReference type="EMBL" id="JBHULD010000014">
    <property type="protein sequence ID" value="MFD2554795.1"/>
    <property type="molecule type" value="Genomic_DNA"/>
</dbReference>
<comment type="caution">
    <text evidence="8">The sequence shown here is derived from an EMBL/GenBank/DDBJ whole genome shotgun (WGS) entry which is preliminary data.</text>
</comment>
<dbReference type="Gene3D" id="1.10.1740.10">
    <property type="match status" value="1"/>
</dbReference>
<keyword evidence="5" id="KW-1133">Transmembrane helix</keyword>
<dbReference type="SUPFAM" id="SSF88946">
    <property type="entry name" value="Sigma2 domain of RNA polymerase sigma factors"/>
    <property type="match status" value="1"/>
</dbReference>
<feature type="domain" description="RNA polymerase sigma-70 region 2" evidence="6">
    <location>
        <begin position="36"/>
        <end position="96"/>
    </location>
</feature>
<evidence type="ECO:0000313" key="8">
    <source>
        <dbReference type="EMBL" id="MFD2554795.1"/>
    </source>
</evidence>
<evidence type="ECO:0000256" key="3">
    <source>
        <dbReference type="ARBA" id="ARBA00023082"/>
    </source>
</evidence>
<dbReference type="NCBIfam" id="TIGR02985">
    <property type="entry name" value="Sig70_bacteroi1"/>
    <property type="match status" value="1"/>
</dbReference>
<dbReference type="PANTHER" id="PTHR43133:SF46">
    <property type="entry name" value="RNA POLYMERASE SIGMA-70 FACTOR ECF SUBFAMILY"/>
    <property type="match status" value="1"/>
</dbReference>
<accession>A0ABW5L435</accession>
<comment type="similarity">
    <text evidence="1">Belongs to the sigma-70 factor family. ECF subfamily.</text>
</comment>
<proteinExistence type="inferred from homology"/>
<dbReference type="InterPro" id="IPR014284">
    <property type="entry name" value="RNA_pol_sigma-70_dom"/>
</dbReference>
<keyword evidence="3" id="KW-0731">Sigma factor</keyword>
<evidence type="ECO:0000256" key="4">
    <source>
        <dbReference type="ARBA" id="ARBA00023163"/>
    </source>
</evidence>
<dbReference type="InterPro" id="IPR013249">
    <property type="entry name" value="RNA_pol_sigma70_r4_t2"/>
</dbReference>
<keyword evidence="5" id="KW-0812">Transmembrane</keyword>
<evidence type="ECO:0000256" key="2">
    <source>
        <dbReference type="ARBA" id="ARBA00023015"/>
    </source>
</evidence>
<dbReference type="InterPro" id="IPR014327">
    <property type="entry name" value="RNA_pol_sigma70_bacteroid"/>
</dbReference>
<feature type="domain" description="RNA polymerase sigma factor 70 region 4 type 2" evidence="7">
    <location>
        <begin position="125"/>
        <end position="177"/>
    </location>
</feature>
<dbReference type="Gene3D" id="1.10.10.10">
    <property type="entry name" value="Winged helix-like DNA-binding domain superfamily/Winged helix DNA-binding domain"/>
    <property type="match status" value="1"/>
</dbReference>
<dbReference type="Pfam" id="PF04542">
    <property type="entry name" value="Sigma70_r2"/>
    <property type="match status" value="1"/>
</dbReference>
<evidence type="ECO:0000256" key="1">
    <source>
        <dbReference type="ARBA" id="ARBA00010641"/>
    </source>
</evidence>
<dbReference type="InterPro" id="IPR039425">
    <property type="entry name" value="RNA_pol_sigma-70-like"/>
</dbReference>
<dbReference type="InterPro" id="IPR007627">
    <property type="entry name" value="RNA_pol_sigma70_r2"/>
</dbReference>
<dbReference type="InterPro" id="IPR036388">
    <property type="entry name" value="WH-like_DNA-bd_sf"/>
</dbReference>
<keyword evidence="9" id="KW-1185">Reference proteome</keyword>
<reference evidence="9" key="1">
    <citation type="journal article" date="2019" name="Int. J. Syst. Evol. Microbiol.">
        <title>The Global Catalogue of Microorganisms (GCM) 10K type strain sequencing project: providing services to taxonomists for standard genome sequencing and annotation.</title>
        <authorList>
            <consortium name="The Broad Institute Genomics Platform"/>
            <consortium name="The Broad Institute Genome Sequencing Center for Infectious Disease"/>
            <person name="Wu L."/>
            <person name="Ma J."/>
        </authorList>
    </citation>
    <scope>NUCLEOTIDE SEQUENCE [LARGE SCALE GENOMIC DNA]</scope>
    <source>
        <strain evidence="9">KCTC 52298</strain>
    </source>
</reference>
<name>A0ABW5L435_9SPHI</name>
<keyword evidence="5" id="KW-0472">Membrane</keyword>
<keyword evidence="2" id="KW-0805">Transcription regulation</keyword>
<dbReference type="NCBIfam" id="TIGR02937">
    <property type="entry name" value="sigma70-ECF"/>
    <property type="match status" value="1"/>
</dbReference>
<dbReference type="InterPro" id="IPR013324">
    <property type="entry name" value="RNA_pol_sigma_r3/r4-like"/>
</dbReference>
<gene>
    <name evidence="8" type="ORF">ACFSQW_10365</name>
</gene>